<dbReference type="Pfam" id="PF22544">
    <property type="entry name" value="HYDIN_VesB_CFA65-like_Ig"/>
    <property type="match status" value="2"/>
</dbReference>
<dbReference type="Proteomes" id="UP000199138">
    <property type="component" value="Unassembled WGS sequence"/>
</dbReference>
<dbReference type="GO" id="GO:0005737">
    <property type="term" value="C:cytoplasm"/>
    <property type="evidence" value="ECO:0007669"/>
    <property type="project" value="UniProtKB-SubCell"/>
</dbReference>
<evidence type="ECO:0000256" key="3">
    <source>
        <dbReference type="ARBA" id="ARBA00022490"/>
    </source>
</evidence>
<dbReference type="InterPro" id="IPR001322">
    <property type="entry name" value="Lamin_tail_dom"/>
</dbReference>
<keyword evidence="5" id="KW-0966">Cell projection</keyword>
<keyword evidence="3" id="KW-0963">Cytoplasm</keyword>
<sequence>MRFRFTCLLMLFSLFSFSQTELEAGDLAIIGLDTGDEDFMFVTFQDLEIGTTIYFTDEEASGDFTIGTGEGTLVFVADAPIVAGTVITRLNNASLFTVTSDGNISLANSGDGLLAYQGTSVGAVTTFLHAVGKELSHIGTFPNDFSNYFILGSDDAAYDGTRTGADADGYFSLIHSIENWTTSGSGVTFDTSNFDIGTSEEPSENCGTESFLNSNATASYSDNSFEGDNGISWTYKESRNANNDANNSGINLPALMLRGSSYGSKLASTAVSGGIKDFSVKLYKGFTGSGNRQVELFVNGVSFGLSEAFDDTDEHIFTVSNINISGNVTVEIQAATNKQVIVDDINWTCYSAAVPQISLSGNTIPIASNSTATSVEDGTDLGAILVGNTTSQVFQISNAGTEILHIASIVLDEDSSEAFSLTIPETLSLQPNETTTFAVNFEPESEGIASASVQLMTNDPVTNPFQFTVQGEGIGSCEAPTSQVSNALIGTITGNAASGTLTAITADGYLVLVSTLENLTTLPEDGTVYSPNTILGEATVVQSSESTLFTIPNLNANTVYQLFILPYNHAMCFGGPAYATEAPLHIAFTTGAAACLEDDFNTDYGNWEGTGTYLNGNAGVVGDGVGFNAEGDVLLTDTAIENPDVVSFYLARSSSEAAKTLTLFYSSDAENWFTIESFTTEEISEDFELFFISANLSGSYYLKLEMTEREGGSLYVDELDIFCSTAAITPEIAVLGNGVEILDGTTETTEATGTFLGTAAVNEQLTQSYEIQNTGDDALLISEITFIDGSQGFQTAVDYSDTTIAAGASLTVTIYFENANAGDFTDQLVIHSNDADESEFTFQLAATVYLPQPELVVRGVIGSNPTISNGSTNAIATNNTLFPETLLGETITKTFRIANEGGTAALQITSAAVTDETGQFAIDMEENAVIDIDTYIDFTITFQPQYAGTQTATVTIGSNDIDANPYTFVIEGKGVCTTSEGTVWPSEGPANTVVRITSGEYIADAMVYLNSVGLDVISTSDHELKVVVAETAESGNMIVELANGCSFSTSFTVLNSIVSGCEYDSTATVSDIFISEVTDAPFGSLTYVELYNATGSAIDFSSTNYRLRFYSNGNETSSYGLWLTEGIIAENETFVVAIGAPEDAVESQCAISGGMYNDLYADLVNTTLGGINFTENGDDCIGLYDASGTLVDVFGVYQNATWADTLGIGDRGANFQRNYQATVPSTTFALTDWAVVDWNDDNCDNVDYSTIGWYDFSLGTAPVIIAHPEFINECQASVTLTVSASEAYESGAGLSYHWYMLHSGTTTWEAITDNELFSGAQTNALMVHDVLNVDGYQLYATVQEGDNCKRYSQATAIELPKTVWDGSNWSNGVPNGLTSAWISGSLPSEAIDALDVCNLIITSGAQLTVPNDGVLKVMNKVVNTGEASDITIESGGSLLQTNATAVNEGMVTVQRTATVQPYDYVYWSAAVADFAVTSLSPSTPASAIWQWLPTQTTPDYGTWISAGGNMIPGKGYAIRVPNITTETFTATKVGIPLNGTVNTPVARGNYSGSDYMSAYGSWVNANDDNWNLIGNPYPSALNLNTFFAQNINVEGVAYIWTHGSGLSLENENPFYSGYMYNYDAADYLVHNQTGSSIPGVFDGNIATGQGFFVLLKDSAPVNDTIVFTNAMRNETFDNDQFFRVVDLDTIVQGKIWLQLAQNTDVVTCLVGYVPGATNNWDGNYDALVNTSGNALYSIVDSQNLVIQGRGLPFQNTDVVPLGVKVTQPGSYAIGIEALEGIFTDASQEIYLNDLDLNVIHNLKTSPYNFTMNFPGIENNRFQLQFVSGALNTTSFDDTNKVRVVKVGEGHQAISDRVMMEKLQLFDISGKVVWQSESLESLQYTLPGQLASGSYVLAVQLVGGQQQFVTFQYE</sequence>
<dbReference type="PROSITE" id="PS50194">
    <property type="entry name" value="FILAMIN_REPEAT"/>
    <property type="match status" value="1"/>
</dbReference>
<gene>
    <name evidence="8" type="ORF">SAMN05216480_101527</name>
</gene>
<name>A0A1I7F166_9FLAO</name>
<evidence type="ECO:0000259" key="7">
    <source>
        <dbReference type="PROSITE" id="PS51841"/>
    </source>
</evidence>
<keyword evidence="4" id="KW-0969">Cilium</keyword>
<keyword evidence="9" id="KW-1185">Reference proteome</keyword>
<organism evidence="8 9">
    <name type="scientific">Pustulibacterium marinum</name>
    <dbReference type="NCBI Taxonomy" id="1224947"/>
    <lineage>
        <taxon>Bacteria</taxon>
        <taxon>Pseudomonadati</taxon>
        <taxon>Bacteroidota</taxon>
        <taxon>Flavobacteriia</taxon>
        <taxon>Flavobacteriales</taxon>
        <taxon>Flavobacteriaceae</taxon>
        <taxon>Pustulibacterium</taxon>
    </lineage>
</organism>
<dbReference type="PANTHER" id="PTHR37833">
    <property type="entry name" value="LIPOPROTEIN-RELATED"/>
    <property type="match status" value="1"/>
</dbReference>
<evidence type="ECO:0000256" key="5">
    <source>
        <dbReference type="ARBA" id="ARBA00023273"/>
    </source>
</evidence>
<evidence type="ECO:0000256" key="4">
    <source>
        <dbReference type="ARBA" id="ARBA00023069"/>
    </source>
</evidence>
<keyword evidence="6" id="KW-0732">Signal</keyword>
<comment type="subcellular location">
    <subcellularLocation>
        <location evidence="1">Cell projection</location>
        <location evidence="1">Cilium</location>
    </subcellularLocation>
    <subcellularLocation>
        <location evidence="2">Cytoplasm</location>
    </subcellularLocation>
</comment>
<dbReference type="Gene3D" id="2.60.40.10">
    <property type="entry name" value="Immunoglobulins"/>
    <property type="match status" value="3"/>
</dbReference>
<feature type="chain" id="PRO_5011493895" evidence="6">
    <location>
        <begin position="19"/>
        <end position="1913"/>
    </location>
</feature>
<dbReference type="PANTHER" id="PTHR37833:SF1">
    <property type="entry name" value="SIGNAL PEPTIDE PROTEIN"/>
    <property type="match status" value="1"/>
</dbReference>
<dbReference type="NCBIfam" id="NF012200">
    <property type="entry name" value="choice_anch_D"/>
    <property type="match status" value="3"/>
</dbReference>
<accession>A0A1I7F166</accession>
<protein>
    <submittedName>
        <fullName evidence="8">Lamin Tail Domain</fullName>
    </submittedName>
</protein>
<dbReference type="InterPro" id="IPR013783">
    <property type="entry name" value="Ig-like_fold"/>
</dbReference>
<dbReference type="Pfam" id="PF00932">
    <property type="entry name" value="LTD"/>
    <property type="match status" value="1"/>
</dbReference>
<dbReference type="InterPro" id="IPR017868">
    <property type="entry name" value="Filamin/ABP280_repeat-like"/>
</dbReference>
<dbReference type="OrthoDB" id="1652165at2"/>
<feature type="domain" description="LTD" evidence="7">
    <location>
        <begin position="1059"/>
        <end position="1200"/>
    </location>
</feature>
<evidence type="ECO:0000256" key="6">
    <source>
        <dbReference type="SAM" id="SignalP"/>
    </source>
</evidence>
<dbReference type="InterPro" id="IPR053879">
    <property type="entry name" value="HYDIN_VesB_CFA65-like_Ig"/>
</dbReference>
<evidence type="ECO:0000313" key="9">
    <source>
        <dbReference type="Proteomes" id="UP000199138"/>
    </source>
</evidence>
<dbReference type="STRING" id="1224947.SAMN05216480_101527"/>
<evidence type="ECO:0000313" key="8">
    <source>
        <dbReference type="EMBL" id="SFU29932.1"/>
    </source>
</evidence>
<reference evidence="8 9" key="1">
    <citation type="submission" date="2016-10" db="EMBL/GenBank/DDBJ databases">
        <authorList>
            <person name="de Groot N.N."/>
        </authorList>
    </citation>
    <scope>NUCLEOTIDE SEQUENCE [LARGE SCALE GENOMIC DNA]</scope>
    <source>
        <strain evidence="8 9">CGMCC 1.12333</strain>
    </source>
</reference>
<evidence type="ECO:0000256" key="2">
    <source>
        <dbReference type="ARBA" id="ARBA00004496"/>
    </source>
</evidence>
<feature type="signal peptide" evidence="6">
    <location>
        <begin position="1"/>
        <end position="18"/>
    </location>
</feature>
<dbReference type="EMBL" id="FPBK01000001">
    <property type="protein sequence ID" value="SFU29932.1"/>
    <property type="molecule type" value="Genomic_DNA"/>
</dbReference>
<dbReference type="PROSITE" id="PS51841">
    <property type="entry name" value="LTD"/>
    <property type="match status" value="1"/>
</dbReference>
<proteinExistence type="predicted"/>
<evidence type="ECO:0000256" key="1">
    <source>
        <dbReference type="ARBA" id="ARBA00004138"/>
    </source>
</evidence>